<dbReference type="Pfam" id="PF01757">
    <property type="entry name" value="Acyl_transf_3"/>
    <property type="match status" value="1"/>
</dbReference>
<dbReference type="GO" id="GO:0009103">
    <property type="term" value="P:lipopolysaccharide biosynthetic process"/>
    <property type="evidence" value="ECO:0007669"/>
    <property type="project" value="TreeGrafter"/>
</dbReference>
<keyword evidence="2" id="KW-0812">Transmembrane</keyword>
<feature type="transmembrane region" description="Helical" evidence="2">
    <location>
        <begin position="105"/>
        <end position="130"/>
    </location>
</feature>
<evidence type="ECO:0000259" key="3">
    <source>
        <dbReference type="Pfam" id="PF01757"/>
    </source>
</evidence>
<feature type="transmembrane region" description="Helical" evidence="2">
    <location>
        <begin position="254"/>
        <end position="274"/>
    </location>
</feature>
<dbReference type="InterPro" id="IPR050879">
    <property type="entry name" value="Acyltransferase_3"/>
</dbReference>
<dbReference type="PANTHER" id="PTHR23028:SF53">
    <property type="entry name" value="ACYL_TRANSF_3 DOMAIN-CONTAINING PROTEIN"/>
    <property type="match status" value="1"/>
</dbReference>
<evidence type="ECO:0000256" key="1">
    <source>
        <dbReference type="SAM" id="MobiDB-lite"/>
    </source>
</evidence>
<evidence type="ECO:0000256" key="2">
    <source>
        <dbReference type="SAM" id="Phobius"/>
    </source>
</evidence>
<keyword evidence="4" id="KW-0808">Transferase</keyword>
<feature type="region of interest" description="Disordered" evidence="1">
    <location>
        <begin position="1"/>
        <end position="25"/>
    </location>
</feature>
<dbReference type="OrthoDB" id="9796461at2"/>
<comment type="caution">
    <text evidence="4">The sequence shown here is derived from an EMBL/GenBank/DDBJ whole genome shotgun (WGS) entry which is preliminary data.</text>
</comment>
<dbReference type="InterPro" id="IPR002656">
    <property type="entry name" value="Acyl_transf_3_dom"/>
</dbReference>
<organism evidence="4 5">
    <name type="scientific">Mycolicibacterium vulneris</name>
    <dbReference type="NCBI Taxonomy" id="547163"/>
    <lineage>
        <taxon>Bacteria</taxon>
        <taxon>Bacillati</taxon>
        <taxon>Actinomycetota</taxon>
        <taxon>Actinomycetes</taxon>
        <taxon>Mycobacteriales</taxon>
        <taxon>Mycobacteriaceae</taxon>
        <taxon>Mycolicibacterium</taxon>
    </lineage>
</organism>
<dbReference type="GO" id="GO:0016747">
    <property type="term" value="F:acyltransferase activity, transferring groups other than amino-acyl groups"/>
    <property type="evidence" value="ECO:0007669"/>
    <property type="project" value="InterPro"/>
</dbReference>
<evidence type="ECO:0000313" key="5">
    <source>
        <dbReference type="Proteomes" id="UP000242320"/>
    </source>
</evidence>
<sequence>MSADPKLREARSVGNGRPQRPRTQGPTLAQVFDARNNALNVWRLVMASGVILEHSWPLTGRKLHPPVEQLLTQGWVDGFFVVSGFLITSSWVRNPQLREYFVARVLRIFPGLWVCLALVAFVIAPIGVAIQGGSALKLLLSPAPVTYWLNNAVLNVYHAGIDGTPSNVPFPHVWDGVLWTLIFELFCYIAVAVAGTAGLLNRRWPAPVVFALFLGAAVLVSYPVSAVPTFAQMITRFALVFAAGAVLHEFRDVIPARWSLVALSAVIVVVAGLLMPNYRILAALPLAYAVVVSGALIHNRRLRLRTDLSYGVYIYAWPMQQLLVICGLGFLHPLAFAVVAAVATLPLAALSWFLVEKRALSLKSRFKRRSRGLGDPRVDAQPVADAVSPE</sequence>
<feature type="transmembrane region" description="Helical" evidence="2">
    <location>
        <begin position="230"/>
        <end position="247"/>
    </location>
</feature>
<proteinExistence type="predicted"/>
<evidence type="ECO:0000313" key="4">
    <source>
        <dbReference type="EMBL" id="OSC29679.1"/>
    </source>
</evidence>
<dbReference type="GO" id="GO:0016020">
    <property type="term" value="C:membrane"/>
    <property type="evidence" value="ECO:0007669"/>
    <property type="project" value="TreeGrafter"/>
</dbReference>
<reference evidence="4 5" key="1">
    <citation type="submission" date="2017-04" db="EMBL/GenBank/DDBJ databases">
        <title>The new phylogeny of genus Mycobacterium.</title>
        <authorList>
            <person name="Tortoli E."/>
            <person name="Trovato A."/>
            <person name="Cirillo D.M."/>
        </authorList>
    </citation>
    <scope>NUCLEOTIDE SEQUENCE [LARGE SCALE GENOMIC DNA]</scope>
    <source>
        <strain evidence="4 5">DSM 45247</strain>
    </source>
</reference>
<gene>
    <name evidence="4" type="ORF">B8W69_08435</name>
</gene>
<keyword evidence="5" id="KW-1185">Reference proteome</keyword>
<dbReference type="AlphaFoldDB" id="A0A1X2L6M4"/>
<accession>A0A1X2L6M4</accession>
<keyword evidence="2" id="KW-0472">Membrane</keyword>
<dbReference type="EMBL" id="NCXM01000007">
    <property type="protein sequence ID" value="OSC29679.1"/>
    <property type="molecule type" value="Genomic_DNA"/>
</dbReference>
<keyword evidence="4" id="KW-0012">Acyltransferase</keyword>
<feature type="compositionally biased region" description="Basic and acidic residues" evidence="1">
    <location>
        <begin position="1"/>
        <end position="11"/>
    </location>
</feature>
<feature type="transmembrane region" description="Helical" evidence="2">
    <location>
        <begin position="280"/>
        <end position="298"/>
    </location>
</feature>
<name>A0A1X2L6M4_9MYCO</name>
<dbReference type="PANTHER" id="PTHR23028">
    <property type="entry name" value="ACETYLTRANSFERASE"/>
    <property type="match status" value="1"/>
</dbReference>
<feature type="transmembrane region" description="Helical" evidence="2">
    <location>
        <begin position="207"/>
        <end position="224"/>
    </location>
</feature>
<protein>
    <submittedName>
        <fullName evidence="4">Acyltransferase</fullName>
    </submittedName>
</protein>
<keyword evidence="2" id="KW-1133">Transmembrane helix</keyword>
<feature type="transmembrane region" description="Helical" evidence="2">
    <location>
        <begin position="310"/>
        <end position="330"/>
    </location>
</feature>
<feature type="transmembrane region" description="Helical" evidence="2">
    <location>
        <begin position="336"/>
        <end position="355"/>
    </location>
</feature>
<feature type="transmembrane region" description="Helical" evidence="2">
    <location>
        <begin position="177"/>
        <end position="200"/>
    </location>
</feature>
<dbReference type="Proteomes" id="UP000242320">
    <property type="component" value="Unassembled WGS sequence"/>
</dbReference>
<feature type="domain" description="Acyltransferase 3" evidence="3">
    <location>
        <begin position="36"/>
        <end position="350"/>
    </location>
</feature>